<comment type="caution">
    <text evidence="3">The sequence shown here is derived from an EMBL/GenBank/DDBJ whole genome shotgun (WGS) entry which is preliminary data.</text>
</comment>
<feature type="signal peptide" evidence="2">
    <location>
        <begin position="1"/>
        <end position="36"/>
    </location>
</feature>
<dbReference type="Proteomes" id="UP000657385">
    <property type="component" value="Unassembled WGS sequence"/>
</dbReference>
<evidence type="ECO:0000256" key="1">
    <source>
        <dbReference type="SAM" id="MobiDB-lite"/>
    </source>
</evidence>
<evidence type="ECO:0000313" key="4">
    <source>
        <dbReference type="Proteomes" id="UP000657385"/>
    </source>
</evidence>
<feature type="region of interest" description="Disordered" evidence="1">
    <location>
        <begin position="240"/>
        <end position="294"/>
    </location>
</feature>
<reference evidence="3" key="1">
    <citation type="submission" date="2020-11" db="EMBL/GenBank/DDBJ databases">
        <title>Isolation and identification of active actinomycetes.</title>
        <authorList>
            <person name="Yu B."/>
        </authorList>
    </citation>
    <scope>NUCLEOTIDE SEQUENCE</scope>
    <source>
        <strain evidence="3">NEAU-YB345</strain>
    </source>
</reference>
<name>A0A931BDN4_9ACTN</name>
<keyword evidence="4" id="KW-1185">Reference proteome</keyword>
<evidence type="ECO:0000256" key="2">
    <source>
        <dbReference type="SAM" id="SignalP"/>
    </source>
</evidence>
<gene>
    <name evidence="3" type="ORF">I2501_26285</name>
</gene>
<sequence length="1035" mass="104913">MGYTIGTSGGRLRRCLPRLAAATAAALVATALQAFAVPGIAQADGPGVTVSPEAAALAQAQSTGQSVPVDADTTSTSTTVANPDGTFTYTAGVLPVRAQQNGTWVPVDATLTPVSGGYSPKAAVSGVVFSAGGTGPLATLTNSSGQSVSVSWPSALPAPTVSGATATYAGVYPGVDLQMTATVEGGYTEQLVITNATAAANPALADIHFNTSTSAGLTLSTNTSGGLQATDASGNVAFSSPTATMWSTPTSSSGAASGQSASQGSSPSSEDTAATPVGVDVSTTGMDLVPPTRALTSSNNTYPLVIDPSLAPKELGWTWVSSVDSGSSFWEGSNNTHDSNNHVGYDDWCSDGSSGCTGFGVTRSLYNFDMTGLLGKHVTGATLTIYEQGPTSSWSGSNPYDLHGGGAIDPSTTWDNASIWSAVSSSSSLASLNSNSQGSADFSATSLVQNAVASSYHSQTMVIQAQNESDDTAYRELLGGAQLQVTYWATPPAPGNLSITNSGKTMPCTTSGGVDTASPGYWVNASDSKTIKLNATLSSPDSGSYGTTETSQFWLHETSPNPPAHWSNLGGTTVTLQANPQATSMTTPPLDDNAIYQWQAYATNPGGYGSDAAPAATTDCWFQTDFTPPTLGTPSGTPPTSTASGSNTATITFSATDTGSGVANFLFNMNGTSLTSGGDGEKTISTSNGTAQFTVTAEHWGTNTLWYSAVDAAGNQAQPQHFDFYVPDSAYTPGVAGDLNGDGTPDIAAVTKSGDLNFYNDPLSADPDTSGQPLIPASSAPGGAGFTGDIIAHAGSFTGLTCDDLVVVQPKADNGSGTATIEANNYCSKTNKSGVFTPITPIARPTAITGDSTNYNTTGWANVQQAVALPPSAATYNQPALVTLENDNNVQTVWLFTDNSNAARFTNATLLATGSAWSGVTLISPGLINGAPTLWVRNNSTGAITEYDNITGTLTSKTLAGSGYTSATYPMITSDGPLGTVTSGATNGPALWAVTPSGALDLITTTLDGTGNVNAFQAPVTMTSTGWGSNITSLN</sequence>
<dbReference type="AlphaFoldDB" id="A0A931BDN4"/>
<keyword evidence="2" id="KW-0732">Signal</keyword>
<protein>
    <recommendedName>
        <fullName evidence="5">VCBS repeat-containing protein</fullName>
    </recommendedName>
</protein>
<dbReference type="EMBL" id="JADPRT010000012">
    <property type="protein sequence ID" value="MBF9071535.1"/>
    <property type="molecule type" value="Genomic_DNA"/>
</dbReference>
<organism evidence="3 4">
    <name type="scientific">Streptacidiphilus fuscans</name>
    <dbReference type="NCBI Taxonomy" id="2789292"/>
    <lineage>
        <taxon>Bacteria</taxon>
        <taxon>Bacillati</taxon>
        <taxon>Actinomycetota</taxon>
        <taxon>Actinomycetes</taxon>
        <taxon>Kitasatosporales</taxon>
        <taxon>Streptomycetaceae</taxon>
        <taxon>Streptacidiphilus</taxon>
    </lineage>
</organism>
<feature type="chain" id="PRO_5039446397" description="VCBS repeat-containing protein" evidence="2">
    <location>
        <begin position="37"/>
        <end position="1035"/>
    </location>
</feature>
<accession>A0A931BDN4</accession>
<evidence type="ECO:0000313" key="3">
    <source>
        <dbReference type="EMBL" id="MBF9071535.1"/>
    </source>
</evidence>
<evidence type="ECO:0008006" key="5">
    <source>
        <dbReference type="Google" id="ProtNLM"/>
    </source>
</evidence>
<proteinExistence type="predicted"/>
<feature type="compositionally biased region" description="Low complexity" evidence="1">
    <location>
        <begin position="247"/>
        <end position="269"/>
    </location>
</feature>